<protein>
    <recommendedName>
        <fullName evidence="3 5">Flagellar hook-basal body complex protein FliE</fullName>
    </recommendedName>
</protein>
<evidence type="ECO:0000313" key="8">
    <source>
        <dbReference type="Proteomes" id="UP000054735"/>
    </source>
</evidence>
<dbReference type="InterPro" id="IPR001624">
    <property type="entry name" value="FliE"/>
</dbReference>
<proteinExistence type="inferred from homology"/>
<dbReference type="Proteomes" id="UP000054735">
    <property type="component" value="Unassembled WGS sequence"/>
</dbReference>
<dbReference type="OrthoDB" id="8909229at2"/>
<dbReference type="STRING" id="28083.Lbir_1132"/>
<dbReference type="PANTHER" id="PTHR34653">
    <property type="match status" value="1"/>
</dbReference>
<keyword evidence="4 5" id="KW-0975">Bacterial flagellum</keyword>
<dbReference type="PANTHER" id="PTHR34653:SF1">
    <property type="entry name" value="FLAGELLAR HOOK-BASAL BODY COMPLEX PROTEIN FLIE"/>
    <property type="match status" value="1"/>
</dbReference>
<evidence type="ECO:0000313" key="6">
    <source>
        <dbReference type="EMBL" id="KTC73080.1"/>
    </source>
</evidence>
<dbReference type="RefSeq" id="WP_058523222.1">
    <property type="nucleotide sequence ID" value="NZ_CAAAHV010000041.1"/>
</dbReference>
<gene>
    <name evidence="5 7" type="primary">fliE</name>
    <name evidence="6" type="ORF">Lbir_1132</name>
    <name evidence="7" type="ORF">NCTC12437_02128</name>
</gene>
<accession>A0A378IBD2</accession>
<dbReference type="GO" id="GO:0071973">
    <property type="term" value="P:bacterial-type flagellum-dependent cell motility"/>
    <property type="evidence" value="ECO:0007669"/>
    <property type="project" value="InterPro"/>
</dbReference>
<keyword evidence="7" id="KW-0282">Flagellum</keyword>
<dbReference type="GO" id="GO:0003774">
    <property type="term" value="F:cytoskeletal motor activity"/>
    <property type="evidence" value="ECO:0007669"/>
    <property type="project" value="InterPro"/>
</dbReference>
<evidence type="ECO:0000256" key="5">
    <source>
        <dbReference type="HAMAP-Rule" id="MF_00724"/>
    </source>
</evidence>
<evidence type="ECO:0000256" key="3">
    <source>
        <dbReference type="ARBA" id="ARBA00018024"/>
    </source>
</evidence>
<dbReference type="Proteomes" id="UP000255066">
    <property type="component" value="Unassembled WGS sequence"/>
</dbReference>
<dbReference type="AlphaFoldDB" id="A0A378IBD2"/>
<dbReference type="EMBL" id="UGNW01000001">
    <property type="protein sequence ID" value="STX32343.1"/>
    <property type="molecule type" value="Genomic_DNA"/>
</dbReference>
<evidence type="ECO:0000313" key="7">
    <source>
        <dbReference type="EMBL" id="STX32343.1"/>
    </source>
</evidence>
<keyword evidence="8" id="KW-1185">Reference proteome</keyword>
<evidence type="ECO:0000256" key="4">
    <source>
        <dbReference type="ARBA" id="ARBA00023143"/>
    </source>
</evidence>
<evidence type="ECO:0000256" key="1">
    <source>
        <dbReference type="ARBA" id="ARBA00004117"/>
    </source>
</evidence>
<name>A0A378IBD2_9GAMM</name>
<organism evidence="7 9">
    <name type="scientific">Legionella birminghamensis</name>
    <dbReference type="NCBI Taxonomy" id="28083"/>
    <lineage>
        <taxon>Bacteria</taxon>
        <taxon>Pseudomonadati</taxon>
        <taxon>Pseudomonadota</taxon>
        <taxon>Gammaproteobacteria</taxon>
        <taxon>Legionellales</taxon>
        <taxon>Legionellaceae</taxon>
        <taxon>Legionella</taxon>
    </lineage>
</organism>
<dbReference type="GO" id="GO:0005198">
    <property type="term" value="F:structural molecule activity"/>
    <property type="evidence" value="ECO:0007669"/>
    <property type="project" value="UniProtKB-UniRule"/>
</dbReference>
<evidence type="ECO:0000313" key="9">
    <source>
        <dbReference type="Proteomes" id="UP000255066"/>
    </source>
</evidence>
<reference evidence="6 8" key="1">
    <citation type="submission" date="2015-11" db="EMBL/GenBank/DDBJ databases">
        <title>Genomic analysis of 38 Legionella species identifies large and diverse effector repertoires.</title>
        <authorList>
            <person name="Burstein D."/>
            <person name="Amaro F."/>
            <person name="Zusman T."/>
            <person name="Lifshitz Z."/>
            <person name="Cohen O."/>
            <person name="Gilbert J.A."/>
            <person name="Pupko T."/>
            <person name="Shuman H.A."/>
            <person name="Segal G."/>
        </authorList>
    </citation>
    <scope>NUCLEOTIDE SEQUENCE [LARGE SCALE GENOMIC DNA]</scope>
    <source>
        <strain evidence="6 8">CDC#1407-AL-14</strain>
    </source>
</reference>
<dbReference type="NCBIfam" id="TIGR00205">
    <property type="entry name" value="fliE"/>
    <property type="match status" value="1"/>
</dbReference>
<dbReference type="GO" id="GO:0009425">
    <property type="term" value="C:bacterial-type flagellum basal body"/>
    <property type="evidence" value="ECO:0007669"/>
    <property type="project" value="UniProtKB-SubCell"/>
</dbReference>
<evidence type="ECO:0000256" key="2">
    <source>
        <dbReference type="ARBA" id="ARBA00009272"/>
    </source>
</evidence>
<sequence>MTDVNTVSLFNQMRTMAAEAQGKAAELTPASTSFGEIFHQTMGQVNQLSQTADNLRSQFELGAANVSLGEVMVAAQKSNIAFEATLRVRNKLVQAYQDIMNMPV</sequence>
<keyword evidence="7" id="KW-0969">Cilium</keyword>
<reference evidence="7 9" key="2">
    <citation type="submission" date="2018-06" db="EMBL/GenBank/DDBJ databases">
        <authorList>
            <consortium name="Pathogen Informatics"/>
            <person name="Doyle S."/>
        </authorList>
    </citation>
    <scope>NUCLEOTIDE SEQUENCE [LARGE SCALE GENOMIC DNA]</scope>
    <source>
        <strain evidence="7 9">NCTC12437</strain>
    </source>
</reference>
<keyword evidence="7" id="KW-0966">Cell projection</keyword>
<dbReference type="Pfam" id="PF02049">
    <property type="entry name" value="FliE"/>
    <property type="match status" value="1"/>
</dbReference>
<comment type="similarity">
    <text evidence="2 5">Belongs to the FliE family.</text>
</comment>
<comment type="subcellular location">
    <subcellularLocation>
        <location evidence="1 5">Bacterial flagellum basal body</location>
    </subcellularLocation>
</comment>
<dbReference type="EMBL" id="LNXT01000014">
    <property type="protein sequence ID" value="KTC73080.1"/>
    <property type="molecule type" value="Genomic_DNA"/>
</dbReference>
<dbReference type="HAMAP" id="MF_00724">
    <property type="entry name" value="FliE"/>
    <property type="match status" value="1"/>
</dbReference>
<dbReference type="PRINTS" id="PR01006">
    <property type="entry name" value="FLGHOOKFLIE"/>
</dbReference>